<protein>
    <submittedName>
        <fullName evidence="2">DNA polymerase epsilon catalytic subunit A</fullName>
    </submittedName>
</protein>
<dbReference type="PANTHER" id="PTHR33872:SF2">
    <property type="entry name" value="DNA POLYMERASE EPSILON CATALYTIC SUBUNIT A"/>
    <property type="match status" value="1"/>
</dbReference>
<keyword evidence="3" id="KW-1185">Reference proteome</keyword>
<reference evidence="3" key="1">
    <citation type="submission" date="2016-06" db="EMBL/GenBank/DDBJ databases">
        <title>Parallel loss of symbiosis genes in relatives of nitrogen-fixing non-legume Parasponia.</title>
        <authorList>
            <person name="Van Velzen R."/>
            <person name="Holmer R."/>
            <person name="Bu F."/>
            <person name="Rutten L."/>
            <person name="Van Zeijl A."/>
            <person name="Liu W."/>
            <person name="Santuari L."/>
            <person name="Cao Q."/>
            <person name="Sharma T."/>
            <person name="Shen D."/>
            <person name="Roswanjaya Y."/>
            <person name="Wardhani T."/>
            <person name="Kalhor M.S."/>
            <person name="Jansen J."/>
            <person name="Van den Hoogen J."/>
            <person name="Gungor B."/>
            <person name="Hartog M."/>
            <person name="Hontelez J."/>
            <person name="Verver J."/>
            <person name="Yang W.-C."/>
            <person name="Schijlen E."/>
            <person name="Repin R."/>
            <person name="Schilthuizen M."/>
            <person name="Schranz E."/>
            <person name="Heidstra R."/>
            <person name="Miyata K."/>
            <person name="Fedorova E."/>
            <person name="Kohlen W."/>
            <person name="Bisseling T."/>
            <person name="Smit S."/>
            <person name="Geurts R."/>
        </authorList>
    </citation>
    <scope>NUCLEOTIDE SEQUENCE [LARGE SCALE GENOMIC DNA]</scope>
    <source>
        <strain evidence="3">cv. WU1-14</strain>
    </source>
</reference>
<evidence type="ECO:0000313" key="2">
    <source>
        <dbReference type="EMBL" id="PON40892.1"/>
    </source>
</evidence>
<organism evidence="2 3">
    <name type="scientific">Parasponia andersonii</name>
    <name type="common">Sponia andersonii</name>
    <dbReference type="NCBI Taxonomy" id="3476"/>
    <lineage>
        <taxon>Eukaryota</taxon>
        <taxon>Viridiplantae</taxon>
        <taxon>Streptophyta</taxon>
        <taxon>Embryophyta</taxon>
        <taxon>Tracheophyta</taxon>
        <taxon>Spermatophyta</taxon>
        <taxon>Magnoliopsida</taxon>
        <taxon>eudicotyledons</taxon>
        <taxon>Gunneridae</taxon>
        <taxon>Pentapetalae</taxon>
        <taxon>rosids</taxon>
        <taxon>fabids</taxon>
        <taxon>Rosales</taxon>
        <taxon>Cannabaceae</taxon>
        <taxon>Parasponia</taxon>
    </lineage>
</organism>
<feature type="region of interest" description="Disordered" evidence="1">
    <location>
        <begin position="67"/>
        <end position="98"/>
    </location>
</feature>
<comment type="caution">
    <text evidence="2">The sequence shown here is derived from an EMBL/GenBank/DDBJ whole genome shotgun (WGS) entry which is preliminary data.</text>
</comment>
<dbReference type="EMBL" id="JXTB01000430">
    <property type="protein sequence ID" value="PON40892.1"/>
    <property type="molecule type" value="Genomic_DNA"/>
</dbReference>
<gene>
    <name evidence="2" type="ORF">PanWU01x14_294080</name>
</gene>
<name>A0A2P5AWF5_PARAD</name>
<accession>A0A2P5AWF5</accession>
<sequence>MGSLMSGWDSPVFASKSGTYKRNRSLTKDEIAAYWRSKQKTVEEHHKDITSLSEGKQHQEIGKVEEDYAGKRYQRSSSLPPESIKEVLGEDESETSVEKLTKKNGWWTRSNWAFLNEPPVSEGASNTYVSQYHVASLAPSKSQPRDGIATI</sequence>
<dbReference type="PANTHER" id="PTHR33872">
    <property type="entry name" value="DNA POLYMERASE EPSILON CATALYTIC SUBUNIT A"/>
    <property type="match status" value="1"/>
</dbReference>
<dbReference type="STRING" id="3476.A0A2P5AWF5"/>
<evidence type="ECO:0000313" key="3">
    <source>
        <dbReference type="Proteomes" id="UP000237105"/>
    </source>
</evidence>
<proteinExistence type="predicted"/>
<dbReference type="AlphaFoldDB" id="A0A2P5AWF5"/>
<dbReference type="OrthoDB" id="1858881at2759"/>
<evidence type="ECO:0000256" key="1">
    <source>
        <dbReference type="SAM" id="MobiDB-lite"/>
    </source>
</evidence>
<dbReference type="Proteomes" id="UP000237105">
    <property type="component" value="Unassembled WGS sequence"/>
</dbReference>